<evidence type="ECO:0000313" key="1">
    <source>
        <dbReference type="EMBL" id="MFD2275475.1"/>
    </source>
</evidence>
<sequence>MADFTVSAFIDALMVSQSTAQGRAALEALGVADLVDDLTTGGSNKALTAEQGKVLKALVDELKSWADSTSKVLYDEQLPAVVGQHKKISLNFRHRWSNSYMCTYYVSIYSREAQGGGRKYGTFKVVARTYYGGSIAYDVTPLSECSGIGTTTETTTVDPSDSDFRLSSLVFHYTRSGENPGASDTVQIVVREMRGDSSYPAFHECDVVVEDEDHADFVGLNNPGSEQHLLHFQPYLNLDSNGAVQDDVELASESTSTGNDLSNPDHIINVGQADGRYRKVDLSLAGWTYTEASNPQALDLSSLGLAFNTPAHGVLLELEVFGGRSISAGLGRYWKRKYLVQFRGHSTTSEIEYLEMASFDGSFHSGTELPTVTLTADGSDLMIDIVDSAGGYDGGDVYRCEAFVKDLRP</sequence>
<comment type="caution">
    <text evidence="1">The sequence shown here is derived from an EMBL/GenBank/DDBJ whole genome shotgun (WGS) entry which is preliminary data.</text>
</comment>
<protein>
    <recommendedName>
        <fullName evidence="3">Glycosyl hydrolase family 98 putative carbohydrate-binding module domain-containing protein</fullName>
    </recommendedName>
</protein>
<gene>
    <name evidence="1" type="ORF">ACFSQZ_03245</name>
</gene>
<dbReference type="RefSeq" id="WP_377092695.1">
    <property type="nucleotide sequence ID" value="NZ_JBHSJM010000001.1"/>
</dbReference>
<proteinExistence type="predicted"/>
<reference evidence="2" key="1">
    <citation type="journal article" date="2019" name="Int. J. Syst. Evol. Microbiol.">
        <title>The Global Catalogue of Microorganisms (GCM) 10K type strain sequencing project: providing services to taxonomists for standard genome sequencing and annotation.</title>
        <authorList>
            <consortium name="The Broad Institute Genomics Platform"/>
            <consortium name="The Broad Institute Genome Sequencing Center for Infectious Disease"/>
            <person name="Wu L."/>
            <person name="Ma J."/>
        </authorList>
    </citation>
    <scope>NUCLEOTIDE SEQUENCE [LARGE SCALE GENOMIC DNA]</scope>
    <source>
        <strain evidence="2">JCM 16545</strain>
    </source>
</reference>
<organism evidence="1 2">
    <name type="scientific">Rubritalea spongiae</name>
    <dbReference type="NCBI Taxonomy" id="430797"/>
    <lineage>
        <taxon>Bacteria</taxon>
        <taxon>Pseudomonadati</taxon>
        <taxon>Verrucomicrobiota</taxon>
        <taxon>Verrucomicrobiia</taxon>
        <taxon>Verrucomicrobiales</taxon>
        <taxon>Rubritaleaceae</taxon>
        <taxon>Rubritalea</taxon>
    </lineage>
</organism>
<keyword evidence="2" id="KW-1185">Reference proteome</keyword>
<accession>A0ABW5E0S3</accession>
<name>A0ABW5E0S3_9BACT</name>
<dbReference type="EMBL" id="JBHUJC010000010">
    <property type="protein sequence ID" value="MFD2275475.1"/>
    <property type="molecule type" value="Genomic_DNA"/>
</dbReference>
<dbReference type="Proteomes" id="UP001597297">
    <property type="component" value="Unassembled WGS sequence"/>
</dbReference>
<evidence type="ECO:0000313" key="2">
    <source>
        <dbReference type="Proteomes" id="UP001597297"/>
    </source>
</evidence>
<evidence type="ECO:0008006" key="3">
    <source>
        <dbReference type="Google" id="ProtNLM"/>
    </source>
</evidence>